<reference evidence="2 3" key="1">
    <citation type="submission" date="2015-11" db="EMBL/GenBank/DDBJ databases">
        <title>The limits of bacterial species coexistence and the symbiotic plasmid transference in sympatric Rhizobium populations.</title>
        <authorList>
            <person name="Perez-Carrascal O.M."/>
            <person name="VanInsberghe D."/>
            <person name="Juarez S."/>
            <person name="Polz M.F."/>
            <person name="Vinuesa P."/>
            <person name="Gonzalez V."/>
        </authorList>
    </citation>
    <scope>NUCLEOTIDE SEQUENCE [LARGE SCALE GENOMIC DNA]</scope>
    <source>
        <strain evidence="2 3">N771</strain>
        <plasmid evidence="2 3">pRphaN771a</plasmid>
    </source>
</reference>
<name>A0ABM7DWL3_9HYPH</name>
<gene>
    <name evidence="2" type="ORF">AMC81_PA00011</name>
</gene>
<evidence type="ECO:0000256" key="1">
    <source>
        <dbReference type="SAM" id="Phobius"/>
    </source>
</evidence>
<keyword evidence="3" id="KW-1185">Reference proteome</keyword>
<organism evidence="2 3">
    <name type="scientific">Rhizobium phaseoli</name>
    <dbReference type="NCBI Taxonomy" id="396"/>
    <lineage>
        <taxon>Bacteria</taxon>
        <taxon>Pseudomonadati</taxon>
        <taxon>Pseudomonadota</taxon>
        <taxon>Alphaproteobacteria</taxon>
        <taxon>Hyphomicrobiales</taxon>
        <taxon>Rhizobiaceae</taxon>
        <taxon>Rhizobium/Agrobacterium group</taxon>
        <taxon>Rhizobium</taxon>
    </lineage>
</organism>
<proteinExistence type="predicted"/>
<keyword evidence="1" id="KW-0812">Transmembrane</keyword>
<geneLocation type="plasmid" evidence="2 3">
    <name>pRphaN771a</name>
</geneLocation>
<dbReference type="Proteomes" id="UP000078551">
    <property type="component" value="Plasmid pRphaN771a"/>
</dbReference>
<protein>
    <submittedName>
        <fullName evidence="2">Uncharacterized protein</fullName>
    </submittedName>
</protein>
<keyword evidence="2" id="KW-0614">Plasmid</keyword>
<keyword evidence="1" id="KW-1133">Transmembrane helix</keyword>
<evidence type="ECO:0000313" key="2">
    <source>
        <dbReference type="EMBL" id="ANL87035.1"/>
    </source>
</evidence>
<dbReference type="RefSeq" id="WP_064832654.1">
    <property type="nucleotide sequence ID" value="NZ_CP013569.1"/>
</dbReference>
<accession>A0ABM7DWL3</accession>
<dbReference type="EMBL" id="CP013569">
    <property type="protein sequence ID" value="ANL87035.1"/>
    <property type="molecule type" value="Genomic_DNA"/>
</dbReference>
<keyword evidence="1" id="KW-0472">Membrane</keyword>
<evidence type="ECO:0000313" key="3">
    <source>
        <dbReference type="Proteomes" id="UP000078551"/>
    </source>
</evidence>
<sequence>MANWLGIRAEFKFPSQDALDARCGFYASEIIKAKPNSDEFYRASDDQKRCIESVYSVSSTKQQSQQDLIDYAVWGATFVVLAMLLWFFWKSIPRALENMFVETVASTIRGKRMIIKYASGLKTRIEDKANTDAD</sequence>
<feature type="transmembrane region" description="Helical" evidence="1">
    <location>
        <begin position="71"/>
        <end position="89"/>
    </location>
</feature>